<evidence type="ECO:0000313" key="5">
    <source>
        <dbReference type="EMBL" id="CRK12406.1"/>
    </source>
</evidence>
<accession>A0A0G4KRX2</accession>
<feature type="region of interest" description="Disordered" evidence="4">
    <location>
        <begin position="586"/>
        <end position="610"/>
    </location>
</feature>
<dbReference type="PANTHER" id="PTHR19848">
    <property type="entry name" value="WD40 REPEAT PROTEIN"/>
    <property type="match status" value="1"/>
</dbReference>
<feature type="compositionally biased region" description="Acidic residues" evidence="4">
    <location>
        <begin position="673"/>
        <end position="686"/>
    </location>
</feature>
<dbReference type="SUPFAM" id="SSF50978">
    <property type="entry name" value="WD40 repeat-like"/>
    <property type="match status" value="1"/>
</dbReference>
<dbReference type="Gene3D" id="2.130.10.10">
    <property type="entry name" value="YVTN repeat-like/Quinoprotein amine dehydrogenase"/>
    <property type="match status" value="2"/>
</dbReference>
<evidence type="ECO:0000256" key="4">
    <source>
        <dbReference type="SAM" id="MobiDB-lite"/>
    </source>
</evidence>
<feature type="coiled-coil region" evidence="3">
    <location>
        <begin position="855"/>
        <end position="882"/>
    </location>
</feature>
<sequence>MAAAADDAPPSMEVEGRYWESFNSAIAEEDQRLLDRFIEETKDLRNELASMQRDKARAEKNLRQINLAYQNYEERLETRRREFELQQRALAAERAVRRAKMTAWFGSRGTSSHPKPPSDEHVDVAHGDITNGIVVSTRRIKDGRTSLPDGPQAAAATNGAAPRYHHTFAAANNVGATNDIGQLDDLTGVEVFDGDGNFVAPVKSIPAQNAVVSLLLGLPVKRRVNTRPGRTFDLDKFNSIYDKRYTYANGPNAKPARWTAVMLQATGDVLEGAKRCLNCTKNLGPFDTCIIPRGPNFRKCGNCEWSKQPCQMPAEEAVSDEDDDEARSTPKTGVQEDVAQYNAAAPQDDLDDSRDDSPAPNALRKRPKGITTIQQQQQHQNVYHWQGDKTPKQTSPEDDSTEEDMEPITASNLVLRHNGVVYTHPECMQGVPLVKIDQSHPYWEPDWEPDLENAAIQPALESWRVKHEAALKGNTSSKFQVGRQVNRGETILKFLRQADISPYQLLSKNYVNSRLVGYDTLFRLADTYFVLESFGTMDITPLEWIRHRLHEVIQEEGPHFKLYAKVHNFYHDRKLEALRLANGKRSIGRPSGMKMSGKKRKSLNDTPIKAVVPPAGAGPISVGPLPGHDVVAQVSAAAMHHAQNLSAESEQERPYKRKRKPLVNSRNGTPLNDEGEGEGEGEGDYDLQYDGYTDTDDYSGDQISNHDFCLSSVKSRINTTSTSVTQYWHWVDIEGGTDDVFEHQVLSDCNPPSWGLYSNPVNFHFTPQDVVDIQWAADTRKVVVRCRPGVEKDEQTGQERGDMIADFARERTKRRFLVFCEKRGIKIVKTTSDAIEQAWETTKSPFVDPVEASELEMVANTMDTLRIQCDRLEESLESIATSVEEFSSTHTTSHANLEPLVTELSELRRSTAALRDKAAPFDDGATPIPDDVFRGIKMVPANCVDYVLAVRQTLEDPNRQRHDWQGIVPMDVDRLVRPLETGRRALDVAVAGLDMATGVNEAEQTGDSPPYATTSIVPEILYIKVRLAEDRDRNANTVQAVVLTEFLEALQRFASQHSGNLVPPPIEQRHSSNMASSDAASLPGGSGSGGGPDSFQAPDDSTRAPSPGLDGLDAGDLGRPTPAYSAIRLPPAPQRMDLRHVSRLPTLESEILGIAFDATARVRLAEDRDRNANTVQAVVLTEFLEALQRFASQHSGNLVPPPIEQRRSSNVALSDAASLPGGSGSGSGGGLDSYQAPDDSTRAPSPGLDGLDAGDLGRPTPAYSAIRLPPAPQRMDLRHVSRLPTLESETLGIAFDATARVPRVAVTTYHHRVRFFHMKVPEGKTAREQMAGRFNLNGTSMCLSPVGPLIAVVQEHMDNLSTSAYERLELSRRQAGSRETLHDGRTFLDPEVVVFDYAKQTSLTKHLRWPGARPFAFSPNRAWLAVRGVLGRVEVWDVAGGGKGVGVVRSHTEEVFEARFTAEGDGLVTMSRDGTLRVTSTNTWQGTAKLEVAEWKNPVFLAVSVTGSVVVSGWGRKVYLWDPDTGALDKWSLDGPGGEGWPLAASPDLRFLCCRTEQGADVRDMATGRVLCRMGFGQGFATSAAFSLDSKYLTVGRAVGGHHVREALGRVDFWEIIE</sequence>
<evidence type="ECO:0000313" key="6">
    <source>
        <dbReference type="Proteomes" id="UP000045706"/>
    </source>
</evidence>
<evidence type="ECO:0000256" key="3">
    <source>
        <dbReference type="SAM" id="Coils"/>
    </source>
</evidence>
<name>A0A0G4KRX2_VERLO</name>
<dbReference type="InterPro" id="IPR015943">
    <property type="entry name" value="WD40/YVTN_repeat-like_dom_sf"/>
</dbReference>
<feature type="compositionally biased region" description="Gly residues" evidence="4">
    <location>
        <begin position="1221"/>
        <end position="1231"/>
    </location>
</feature>
<dbReference type="Pfam" id="PF12511">
    <property type="entry name" value="DUF3716"/>
    <property type="match status" value="1"/>
</dbReference>
<feature type="compositionally biased region" description="Acidic residues" evidence="4">
    <location>
        <begin position="396"/>
        <end position="405"/>
    </location>
</feature>
<reference evidence="6" key="1">
    <citation type="submission" date="2015-05" db="EMBL/GenBank/DDBJ databases">
        <authorList>
            <person name="Fogelqvist Johan"/>
        </authorList>
    </citation>
    <scope>NUCLEOTIDE SEQUENCE [LARGE SCALE GENOMIC DNA]</scope>
</reference>
<feature type="region of interest" description="Disordered" evidence="4">
    <location>
        <begin position="1195"/>
        <end position="1264"/>
    </location>
</feature>
<protein>
    <submittedName>
        <fullName evidence="5">Uncharacterized protein</fullName>
    </submittedName>
</protein>
<feature type="region of interest" description="Disordered" evidence="4">
    <location>
        <begin position="314"/>
        <end position="405"/>
    </location>
</feature>
<keyword evidence="2" id="KW-0677">Repeat</keyword>
<feature type="region of interest" description="Disordered" evidence="4">
    <location>
        <begin position="1058"/>
        <end position="1131"/>
    </location>
</feature>
<feature type="compositionally biased region" description="Low complexity" evidence="4">
    <location>
        <begin position="1247"/>
        <end position="1257"/>
    </location>
</feature>
<dbReference type="Proteomes" id="UP000045706">
    <property type="component" value="Unassembled WGS sequence"/>
</dbReference>
<evidence type="ECO:0000256" key="1">
    <source>
        <dbReference type="ARBA" id="ARBA00022574"/>
    </source>
</evidence>
<gene>
    <name evidence="5" type="ORF">BN1723_009713</name>
</gene>
<keyword evidence="3" id="KW-0175">Coiled coil</keyword>
<organism evidence="5 6">
    <name type="scientific">Verticillium longisporum</name>
    <name type="common">Verticillium dahliae var. longisporum</name>
    <dbReference type="NCBI Taxonomy" id="100787"/>
    <lineage>
        <taxon>Eukaryota</taxon>
        <taxon>Fungi</taxon>
        <taxon>Dikarya</taxon>
        <taxon>Ascomycota</taxon>
        <taxon>Pezizomycotina</taxon>
        <taxon>Sordariomycetes</taxon>
        <taxon>Hypocreomycetidae</taxon>
        <taxon>Glomerellales</taxon>
        <taxon>Plectosphaerellaceae</taxon>
        <taxon>Verticillium</taxon>
    </lineage>
</organism>
<evidence type="ECO:0000256" key="2">
    <source>
        <dbReference type="ARBA" id="ARBA00022737"/>
    </source>
</evidence>
<feature type="region of interest" description="Disordered" evidence="4">
    <location>
        <begin position="641"/>
        <end position="686"/>
    </location>
</feature>
<keyword evidence="1" id="KW-0853">WD repeat</keyword>
<dbReference type="InterPro" id="IPR022190">
    <property type="entry name" value="DUF3716"/>
</dbReference>
<proteinExistence type="predicted"/>
<dbReference type="InterPro" id="IPR036322">
    <property type="entry name" value="WD40_repeat_dom_sf"/>
</dbReference>
<dbReference type="EMBL" id="CVQI01003113">
    <property type="protein sequence ID" value="CRK12406.1"/>
    <property type="molecule type" value="Genomic_DNA"/>
</dbReference>
<dbReference type="PANTHER" id="PTHR19848:SF8">
    <property type="entry name" value="F-BOX AND WD REPEAT DOMAIN CONTAINING 7"/>
    <property type="match status" value="1"/>
</dbReference>
<feature type="coiled-coil region" evidence="3">
    <location>
        <begin position="27"/>
        <end position="93"/>
    </location>
</feature>
<feature type="compositionally biased region" description="Low complexity" evidence="4">
    <location>
        <begin position="1108"/>
        <end position="1118"/>
    </location>
</feature>